<dbReference type="SUPFAM" id="SSF56801">
    <property type="entry name" value="Acetyl-CoA synthetase-like"/>
    <property type="match status" value="1"/>
</dbReference>
<reference evidence="6 7" key="1">
    <citation type="submission" date="2020-06" db="EMBL/GenBank/DDBJ databases">
        <title>Dysbiosis in marine aquaculture revealed through microbiome analysis: reverse ecology for environmental sustainability.</title>
        <authorList>
            <person name="Haro-Moreno J.M."/>
            <person name="Coutinho F.H."/>
            <person name="Zaragoza-Solas A."/>
            <person name="Picazo A."/>
            <person name="Almagro-Moreno S."/>
            <person name="Lopez-Perez M."/>
        </authorList>
    </citation>
    <scope>NUCLEOTIDE SEQUENCE [LARGE SCALE GENOMIC DNA]</scope>
    <source>
        <strain evidence="6">MCMED-G41</strain>
    </source>
</reference>
<dbReference type="GO" id="GO:0031956">
    <property type="term" value="F:medium-chain fatty acid-CoA ligase activity"/>
    <property type="evidence" value="ECO:0007669"/>
    <property type="project" value="TreeGrafter"/>
</dbReference>
<dbReference type="Pfam" id="PF00501">
    <property type="entry name" value="AMP-binding"/>
    <property type="match status" value="1"/>
</dbReference>
<feature type="domain" description="AMP-binding enzyme C-terminal" evidence="5">
    <location>
        <begin position="475"/>
        <end position="551"/>
    </location>
</feature>
<gene>
    <name evidence="6" type="ORF">H2072_03665</name>
</gene>
<evidence type="ECO:0000313" key="6">
    <source>
        <dbReference type="EMBL" id="MBA4692824.1"/>
    </source>
</evidence>
<keyword evidence="3" id="KW-1133">Transmembrane helix</keyword>
<dbReference type="Gene3D" id="2.30.38.10">
    <property type="entry name" value="Luciferase, Domain 3"/>
    <property type="match status" value="1"/>
</dbReference>
<feature type="transmembrane region" description="Helical" evidence="3">
    <location>
        <begin position="102"/>
        <end position="124"/>
    </location>
</feature>
<feature type="domain" description="AMP-dependent synthetase/ligase" evidence="4">
    <location>
        <begin position="52"/>
        <end position="425"/>
    </location>
</feature>
<dbReference type="Pfam" id="PF13193">
    <property type="entry name" value="AMP-binding_C"/>
    <property type="match status" value="1"/>
</dbReference>
<evidence type="ECO:0000259" key="5">
    <source>
        <dbReference type="Pfam" id="PF13193"/>
    </source>
</evidence>
<dbReference type="InterPro" id="IPR045851">
    <property type="entry name" value="AMP-bd_C_sf"/>
</dbReference>
<dbReference type="GO" id="GO:0006631">
    <property type="term" value="P:fatty acid metabolic process"/>
    <property type="evidence" value="ECO:0007669"/>
    <property type="project" value="TreeGrafter"/>
</dbReference>
<comment type="similarity">
    <text evidence="1">Belongs to the ATP-dependent AMP-binding enzyme family.</text>
</comment>
<dbReference type="InterPro" id="IPR025110">
    <property type="entry name" value="AMP-bd_C"/>
</dbReference>
<dbReference type="AlphaFoldDB" id="A0A838XW39"/>
<evidence type="ECO:0000256" key="1">
    <source>
        <dbReference type="ARBA" id="ARBA00006432"/>
    </source>
</evidence>
<dbReference type="Gene3D" id="3.30.300.30">
    <property type="match status" value="1"/>
</dbReference>
<evidence type="ECO:0000259" key="4">
    <source>
        <dbReference type="Pfam" id="PF00501"/>
    </source>
</evidence>
<dbReference type="PANTHER" id="PTHR43201">
    <property type="entry name" value="ACYL-COA SYNTHETASE"/>
    <property type="match status" value="1"/>
</dbReference>
<keyword evidence="3" id="KW-0812">Transmembrane</keyword>
<dbReference type="Proteomes" id="UP000551848">
    <property type="component" value="Unassembled WGS sequence"/>
</dbReference>
<sequence length="567" mass="63356">MTDKYTETLERLTAPDQVFAFKEELHDSGITYREFINAPKTLTDFFEFGLLFPEWEFIVFNDERYTFQDIHKKAAQTANAFKDAGVKKGDRVAICMANNPEYIISFMAITSMGAVCVLLNSWWVPSEISYGLENSEASILIGDQKRLQGLEKFTELKKIIIRPETNDHGFTEFNAFIKSKSDEFKSTVDTNDNATIFYTSGSTGFPKGVLSSHRNILATLFSWALVTTLKREVEAAENQTETPEKVETTPVNQSAILHCVPLFHVTGSHSGFLMSIIAGRKMVMMPKWDPTAALQLIQDEKIGAITGVPTQTWDLLTHPDRDKYDLSTFKELSGGGAPRPPEHVKKLKDGFKDSEPSIGYGLTETNAAGTLNLGKDYLKHPGSCGRAIPPVTDVAIIDENWNFLDEPKAIGEIVIKSPANMVGYWKNEEATKEVFNDDGWFKSGDLGYIDDGFVYIVDRVKDMVIRGGENISCIEVETAIYDHPSVQEAAVFGIPEERLGETLCVAICLKPSTELSEQELKDFLHQKLAAFKIPSLIQIDHEDLPRVASGKFSKTQLREIFASNEKN</sequence>
<evidence type="ECO:0000256" key="2">
    <source>
        <dbReference type="ARBA" id="ARBA00022598"/>
    </source>
</evidence>
<dbReference type="InterPro" id="IPR000873">
    <property type="entry name" value="AMP-dep_synth/lig_dom"/>
</dbReference>
<dbReference type="Gene3D" id="3.40.50.980">
    <property type="match status" value="2"/>
</dbReference>
<evidence type="ECO:0000313" key="7">
    <source>
        <dbReference type="Proteomes" id="UP000551848"/>
    </source>
</evidence>
<keyword evidence="2 6" id="KW-0436">Ligase</keyword>
<evidence type="ECO:0000256" key="3">
    <source>
        <dbReference type="SAM" id="Phobius"/>
    </source>
</evidence>
<name>A0A838XW39_9GAMM</name>
<dbReference type="PANTHER" id="PTHR43201:SF5">
    <property type="entry name" value="MEDIUM-CHAIN ACYL-COA LIGASE ACSF2, MITOCHONDRIAL"/>
    <property type="match status" value="1"/>
</dbReference>
<dbReference type="PROSITE" id="PS00455">
    <property type="entry name" value="AMP_BINDING"/>
    <property type="match status" value="1"/>
</dbReference>
<dbReference type="InterPro" id="IPR020845">
    <property type="entry name" value="AMP-binding_CS"/>
</dbReference>
<accession>A0A838XW39</accession>
<proteinExistence type="inferred from homology"/>
<keyword evidence="3" id="KW-0472">Membrane</keyword>
<organism evidence="6 7">
    <name type="scientific">SAR86 cluster bacterium</name>
    <dbReference type="NCBI Taxonomy" id="2030880"/>
    <lineage>
        <taxon>Bacteria</taxon>
        <taxon>Pseudomonadati</taxon>
        <taxon>Pseudomonadota</taxon>
        <taxon>Gammaproteobacteria</taxon>
        <taxon>SAR86 cluster</taxon>
    </lineage>
</organism>
<protein>
    <submittedName>
        <fullName evidence="6">Acyl--CoA ligase</fullName>
    </submittedName>
</protein>
<comment type="caution">
    <text evidence="6">The sequence shown here is derived from an EMBL/GenBank/DDBJ whole genome shotgun (WGS) entry which is preliminary data.</text>
</comment>
<dbReference type="EMBL" id="JACETL010000044">
    <property type="protein sequence ID" value="MBA4692824.1"/>
    <property type="molecule type" value="Genomic_DNA"/>
</dbReference>